<accession>A0AAW0LKK9</accession>
<feature type="non-terminal residue" evidence="1">
    <location>
        <position position="63"/>
    </location>
</feature>
<keyword evidence="2" id="KW-1185">Reference proteome</keyword>
<sequence length="63" mass="7050">MFGGNIDTCKHQKESCSKYTTMDINVKEILPKGLPKIQDGVLALNNIKTVVEIKGLEWNSETK</sequence>
<gene>
    <name evidence="1" type="ORF">CFP56_039864</name>
</gene>
<dbReference type="Proteomes" id="UP000237347">
    <property type="component" value="Unassembled WGS sequence"/>
</dbReference>
<evidence type="ECO:0000313" key="1">
    <source>
        <dbReference type="EMBL" id="KAK7852198.1"/>
    </source>
</evidence>
<dbReference type="AlphaFoldDB" id="A0AAW0LKK9"/>
<reference evidence="1 2" key="1">
    <citation type="journal article" date="2018" name="Sci. Data">
        <title>The draft genome sequence of cork oak.</title>
        <authorList>
            <person name="Ramos A.M."/>
            <person name="Usie A."/>
            <person name="Barbosa P."/>
            <person name="Barros P.M."/>
            <person name="Capote T."/>
            <person name="Chaves I."/>
            <person name="Simoes F."/>
            <person name="Abreu I."/>
            <person name="Carrasquinho I."/>
            <person name="Faro C."/>
            <person name="Guimaraes J.B."/>
            <person name="Mendonca D."/>
            <person name="Nobrega F."/>
            <person name="Rodrigues L."/>
            <person name="Saibo N.J.M."/>
            <person name="Varela M.C."/>
            <person name="Egas C."/>
            <person name="Matos J."/>
            <person name="Miguel C.M."/>
            <person name="Oliveira M.M."/>
            <person name="Ricardo C.P."/>
            <person name="Goncalves S."/>
        </authorList>
    </citation>
    <scope>NUCLEOTIDE SEQUENCE [LARGE SCALE GENOMIC DNA]</scope>
    <source>
        <strain evidence="2">cv. HL8</strain>
    </source>
</reference>
<dbReference type="EMBL" id="PKMF04000078">
    <property type="protein sequence ID" value="KAK7852198.1"/>
    <property type="molecule type" value="Genomic_DNA"/>
</dbReference>
<organism evidence="1 2">
    <name type="scientific">Quercus suber</name>
    <name type="common">Cork oak</name>
    <dbReference type="NCBI Taxonomy" id="58331"/>
    <lineage>
        <taxon>Eukaryota</taxon>
        <taxon>Viridiplantae</taxon>
        <taxon>Streptophyta</taxon>
        <taxon>Embryophyta</taxon>
        <taxon>Tracheophyta</taxon>
        <taxon>Spermatophyta</taxon>
        <taxon>Magnoliopsida</taxon>
        <taxon>eudicotyledons</taxon>
        <taxon>Gunneridae</taxon>
        <taxon>Pentapetalae</taxon>
        <taxon>rosids</taxon>
        <taxon>fabids</taxon>
        <taxon>Fagales</taxon>
        <taxon>Fagaceae</taxon>
        <taxon>Quercus</taxon>
    </lineage>
</organism>
<evidence type="ECO:0000313" key="2">
    <source>
        <dbReference type="Proteomes" id="UP000237347"/>
    </source>
</evidence>
<proteinExistence type="predicted"/>
<protein>
    <submittedName>
        <fullName evidence="1">Uncharacterized protein</fullName>
    </submittedName>
</protein>
<name>A0AAW0LKK9_QUESU</name>
<comment type="caution">
    <text evidence="1">The sequence shown here is derived from an EMBL/GenBank/DDBJ whole genome shotgun (WGS) entry which is preliminary data.</text>
</comment>